<dbReference type="PRINTS" id="PR00038">
    <property type="entry name" value="HTHLUXR"/>
</dbReference>
<name>A0ABY2QD31_9HYPH</name>
<dbReference type="CDD" id="cd17535">
    <property type="entry name" value="REC_NarL-like"/>
    <property type="match status" value="1"/>
</dbReference>
<keyword evidence="6" id="KW-1185">Reference proteome</keyword>
<organism evidence="5 6">
    <name type="scientific">Ollibium composti</name>
    <dbReference type="NCBI Taxonomy" id="2675109"/>
    <lineage>
        <taxon>Bacteria</taxon>
        <taxon>Pseudomonadati</taxon>
        <taxon>Pseudomonadota</taxon>
        <taxon>Alphaproteobacteria</taxon>
        <taxon>Hyphomicrobiales</taxon>
        <taxon>Phyllobacteriaceae</taxon>
        <taxon>Ollibium</taxon>
    </lineage>
</organism>
<dbReference type="Pfam" id="PF00196">
    <property type="entry name" value="GerE"/>
    <property type="match status" value="1"/>
</dbReference>
<evidence type="ECO:0000259" key="4">
    <source>
        <dbReference type="PROSITE" id="PS50110"/>
    </source>
</evidence>
<dbReference type="SUPFAM" id="SSF52172">
    <property type="entry name" value="CheY-like"/>
    <property type="match status" value="1"/>
</dbReference>
<dbReference type="PROSITE" id="PS50110">
    <property type="entry name" value="RESPONSE_REGULATORY"/>
    <property type="match status" value="1"/>
</dbReference>
<feature type="domain" description="HTH luxR-type" evidence="3">
    <location>
        <begin position="151"/>
        <end position="216"/>
    </location>
</feature>
<dbReference type="InterPro" id="IPR011006">
    <property type="entry name" value="CheY-like_superfamily"/>
</dbReference>
<dbReference type="EMBL" id="SSNY01000001">
    <property type="protein sequence ID" value="THF59889.1"/>
    <property type="molecule type" value="Genomic_DNA"/>
</dbReference>
<dbReference type="InterPro" id="IPR036388">
    <property type="entry name" value="WH-like_DNA-bd_sf"/>
</dbReference>
<dbReference type="Gene3D" id="3.40.50.2300">
    <property type="match status" value="1"/>
</dbReference>
<proteinExistence type="predicted"/>
<feature type="modified residue" description="4-aspartylphosphate" evidence="2">
    <location>
        <position position="61"/>
    </location>
</feature>
<accession>A0ABY2QD31</accession>
<dbReference type="Pfam" id="PF00072">
    <property type="entry name" value="Response_reg"/>
    <property type="match status" value="1"/>
</dbReference>
<dbReference type="PANTHER" id="PTHR45566">
    <property type="entry name" value="HTH-TYPE TRANSCRIPTIONAL REGULATOR YHJB-RELATED"/>
    <property type="match status" value="1"/>
</dbReference>
<dbReference type="InterPro" id="IPR051015">
    <property type="entry name" value="EvgA-like"/>
</dbReference>
<dbReference type="InterPro" id="IPR058245">
    <property type="entry name" value="NreC/VraR/RcsB-like_REC"/>
</dbReference>
<dbReference type="Proteomes" id="UP000306441">
    <property type="component" value="Unassembled WGS sequence"/>
</dbReference>
<dbReference type="Gene3D" id="1.10.10.10">
    <property type="entry name" value="Winged helix-like DNA-binding domain superfamily/Winged helix DNA-binding domain"/>
    <property type="match status" value="1"/>
</dbReference>
<evidence type="ECO:0000259" key="3">
    <source>
        <dbReference type="PROSITE" id="PS50043"/>
    </source>
</evidence>
<evidence type="ECO:0000313" key="5">
    <source>
        <dbReference type="EMBL" id="THF59889.1"/>
    </source>
</evidence>
<comment type="caution">
    <text evidence="5">The sequence shown here is derived from an EMBL/GenBank/DDBJ whole genome shotgun (WGS) entry which is preliminary data.</text>
</comment>
<protein>
    <submittedName>
        <fullName evidence="5">Response regulator transcription factor</fullName>
    </submittedName>
</protein>
<dbReference type="RefSeq" id="WP_136353529.1">
    <property type="nucleotide sequence ID" value="NZ_SSNY01000001.1"/>
</dbReference>
<dbReference type="InterPro" id="IPR001789">
    <property type="entry name" value="Sig_transdc_resp-reg_receiver"/>
</dbReference>
<evidence type="ECO:0000256" key="1">
    <source>
        <dbReference type="ARBA" id="ARBA00022553"/>
    </source>
</evidence>
<evidence type="ECO:0000313" key="6">
    <source>
        <dbReference type="Proteomes" id="UP000306441"/>
    </source>
</evidence>
<dbReference type="CDD" id="cd06170">
    <property type="entry name" value="LuxR_C_like"/>
    <property type="match status" value="1"/>
</dbReference>
<reference evidence="5 6" key="1">
    <citation type="submission" date="2019-04" db="EMBL/GenBank/DDBJ databases">
        <title>Mesorhizobium composti sp. nov., isolated from compost.</title>
        <authorList>
            <person name="Lin S.-Y."/>
            <person name="Hameed A."/>
            <person name="Hsieh Y.-T."/>
            <person name="Young C.-C."/>
        </authorList>
    </citation>
    <scope>NUCLEOTIDE SEQUENCE [LARGE SCALE GENOMIC DNA]</scope>
    <source>
        <strain evidence="5 6">CC-YTH430</strain>
    </source>
</reference>
<dbReference type="PANTHER" id="PTHR45566:SF1">
    <property type="entry name" value="HTH-TYPE TRANSCRIPTIONAL REGULATOR YHJB-RELATED"/>
    <property type="match status" value="1"/>
</dbReference>
<gene>
    <name evidence="5" type="ORF">E6C48_02235</name>
</gene>
<dbReference type="InterPro" id="IPR000792">
    <property type="entry name" value="Tscrpt_reg_LuxR_C"/>
</dbReference>
<dbReference type="PROSITE" id="PS50043">
    <property type="entry name" value="HTH_LUXR_2"/>
    <property type="match status" value="1"/>
</dbReference>
<sequence length="227" mass="25052">MTAASETGRFLIIDDHPLFREALHSAVQMAYPDVDTVEARSIAEALDLLAGATSFDLALLDLSMPDVHGFDGLLQLRTRHPRLPVVIVSGHEDAKIISEALSYGAAGFIPKSARKDDLAAAIRSVMDGAIYVPQNYQPQPADADRTDRADMVQRLSKLTPQQLRVLQMLRQGMLNKQIAYELQVGETTVKAHVSEILRKLNVYSRTQAVIEVAKLDNADLFREQAGF</sequence>
<dbReference type="SMART" id="SM00448">
    <property type="entry name" value="REC"/>
    <property type="match status" value="1"/>
</dbReference>
<feature type="domain" description="Response regulatory" evidence="4">
    <location>
        <begin position="9"/>
        <end position="126"/>
    </location>
</feature>
<evidence type="ECO:0000256" key="2">
    <source>
        <dbReference type="PROSITE-ProRule" id="PRU00169"/>
    </source>
</evidence>
<keyword evidence="1 2" id="KW-0597">Phosphoprotein</keyword>
<dbReference type="SMART" id="SM00421">
    <property type="entry name" value="HTH_LUXR"/>
    <property type="match status" value="1"/>
</dbReference>